<keyword evidence="4" id="KW-1185">Reference proteome</keyword>
<comment type="caution">
    <text evidence="3">The sequence shown here is derived from an EMBL/GenBank/DDBJ whole genome shotgun (WGS) entry which is preliminary data.</text>
</comment>
<sequence>MSFVVELFRKTASRVYKRKGDDDAELHPLQEVCDKYSSSCFDLYQACIIGDVDAVRWYINVGHRDANKPDENGCTALFYTIQKNRVVLVKDLINAGADVNLMASLEEGVMVTPVHIAAKYNRCECLTILLEHGADANIANSFGQTPLHTAARRKLNEMVKILIKKGLANVNSADHDMVTALHLAATPGNANERINVVKTLLENGASPFCQDNEGNTVFHEAAENGVHDVLEILCQHRGNSSL</sequence>
<dbReference type="EMBL" id="CACRXK020001652">
    <property type="protein sequence ID" value="CAB3990405.1"/>
    <property type="molecule type" value="Genomic_DNA"/>
</dbReference>
<dbReference type="OrthoDB" id="5983946at2759"/>
<dbReference type="PROSITE" id="PS50297">
    <property type="entry name" value="ANK_REP_REGION"/>
    <property type="match status" value="4"/>
</dbReference>
<gene>
    <name evidence="3" type="ORF">PACLA_8A023802</name>
</gene>
<evidence type="ECO:0000256" key="2">
    <source>
        <dbReference type="ARBA" id="ARBA00023043"/>
    </source>
</evidence>
<dbReference type="SUPFAM" id="SSF48403">
    <property type="entry name" value="Ankyrin repeat"/>
    <property type="match status" value="1"/>
</dbReference>
<protein>
    <submittedName>
        <fullName evidence="3">Transient receptor potential cation channel subfamily A member 1</fullName>
    </submittedName>
</protein>
<dbReference type="Pfam" id="PF12796">
    <property type="entry name" value="Ank_2"/>
    <property type="match status" value="1"/>
</dbReference>
<dbReference type="InterPro" id="IPR051637">
    <property type="entry name" value="Ank_repeat_dom-contain_49"/>
</dbReference>
<evidence type="ECO:0000313" key="3">
    <source>
        <dbReference type="EMBL" id="CAB3990405.1"/>
    </source>
</evidence>
<dbReference type="SMART" id="SM00248">
    <property type="entry name" value="ANK"/>
    <property type="match status" value="5"/>
</dbReference>
<keyword evidence="1" id="KW-0677">Repeat</keyword>
<dbReference type="PANTHER" id="PTHR24180">
    <property type="entry name" value="CYCLIN-DEPENDENT KINASE INHIBITOR 2C-RELATED"/>
    <property type="match status" value="1"/>
</dbReference>
<organism evidence="3 4">
    <name type="scientific">Paramuricea clavata</name>
    <name type="common">Red gorgonian</name>
    <name type="synonym">Violescent sea-whip</name>
    <dbReference type="NCBI Taxonomy" id="317549"/>
    <lineage>
        <taxon>Eukaryota</taxon>
        <taxon>Metazoa</taxon>
        <taxon>Cnidaria</taxon>
        <taxon>Anthozoa</taxon>
        <taxon>Octocorallia</taxon>
        <taxon>Malacalcyonacea</taxon>
        <taxon>Plexauridae</taxon>
        <taxon>Paramuricea</taxon>
    </lineage>
</organism>
<evidence type="ECO:0000256" key="1">
    <source>
        <dbReference type="ARBA" id="ARBA00022737"/>
    </source>
</evidence>
<name>A0A7D9HUT2_PARCT</name>
<proteinExistence type="predicted"/>
<dbReference type="Pfam" id="PF00023">
    <property type="entry name" value="Ank"/>
    <property type="match status" value="1"/>
</dbReference>
<keyword evidence="2" id="KW-0040">ANK repeat</keyword>
<keyword evidence="3" id="KW-0675">Receptor</keyword>
<dbReference type="InterPro" id="IPR002110">
    <property type="entry name" value="Ankyrin_rpt"/>
</dbReference>
<dbReference type="PANTHER" id="PTHR24180:SF45">
    <property type="entry name" value="POLY [ADP-RIBOSE] POLYMERASE TANKYRASE"/>
    <property type="match status" value="1"/>
</dbReference>
<dbReference type="AlphaFoldDB" id="A0A7D9HUT2"/>
<evidence type="ECO:0000313" key="4">
    <source>
        <dbReference type="Proteomes" id="UP001152795"/>
    </source>
</evidence>
<dbReference type="Proteomes" id="UP001152795">
    <property type="component" value="Unassembled WGS sequence"/>
</dbReference>
<reference evidence="3" key="1">
    <citation type="submission" date="2020-04" db="EMBL/GenBank/DDBJ databases">
        <authorList>
            <person name="Alioto T."/>
            <person name="Alioto T."/>
            <person name="Gomez Garrido J."/>
        </authorList>
    </citation>
    <scope>NUCLEOTIDE SEQUENCE</scope>
    <source>
        <strain evidence="3">A484AB</strain>
    </source>
</reference>
<dbReference type="InterPro" id="IPR036770">
    <property type="entry name" value="Ankyrin_rpt-contain_sf"/>
</dbReference>
<dbReference type="PROSITE" id="PS50088">
    <property type="entry name" value="ANK_REPEAT"/>
    <property type="match status" value="4"/>
</dbReference>
<accession>A0A7D9HUT2</accession>
<dbReference type="Gene3D" id="1.25.40.20">
    <property type="entry name" value="Ankyrin repeat-containing domain"/>
    <property type="match status" value="2"/>
</dbReference>